<evidence type="ECO:0000313" key="3">
    <source>
        <dbReference type="Proteomes" id="UP000274504"/>
    </source>
</evidence>
<reference evidence="4" key="1">
    <citation type="submission" date="2017-02" db="UniProtKB">
        <authorList>
            <consortium name="WormBaseParasite"/>
        </authorList>
    </citation>
    <scope>IDENTIFICATION</scope>
</reference>
<name>A0A0R3SK87_HYMDI</name>
<reference evidence="2 3" key="2">
    <citation type="submission" date="2018-11" db="EMBL/GenBank/DDBJ databases">
        <authorList>
            <consortium name="Pathogen Informatics"/>
        </authorList>
    </citation>
    <scope>NUCLEOTIDE SEQUENCE [LARGE SCALE GENOMIC DNA]</scope>
</reference>
<organism evidence="4">
    <name type="scientific">Hymenolepis diminuta</name>
    <name type="common">Rat tapeworm</name>
    <dbReference type="NCBI Taxonomy" id="6216"/>
    <lineage>
        <taxon>Eukaryota</taxon>
        <taxon>Metazoa</taxon>
        <taxon>Spiralia</taxon>
        <taxon>Lophotrochozoa</taxon>
        <taxon>Platyhelminthes</taxon>
        <taxon>Cestoda</taxon>
        <taxon>Eucestoda</taxon>
        <taxon>Cyclophyllidea</taxon>
        <taxon>Hymenolepididae</taxon>
        <taxon>Hymenolepis</taxon>
    </lineage>
</organism>
<dbReference type="Proteomes" id="UP000274504">
    <property type="component" value="Unassembled WGS sequence"/>
</dbReference>
<dbReference type="Gene3D" id="2.40.100.10">
    <property type="entry name" value="Cyclophilin-like"/>
    <property type="match status" value="1"/>
</dbReference>
<dbReference type="WBParaSite" id="HDID_0000535201-mRNA-1">
    <property type="protein sequence ID" value="HDID_0000535201-mRNA-1"/>
    <property type="gene ID" value="HDID_0000535201"/>
</dbReference>
<dbReference type="InterPro" id="IPR002130">
    <property type="entry name" value="Cyclophilin-type_PPIase_dom"/>
</dbReference>
<sequence length="59" mass="6576">MIQSTEYTRENGIGSNKNCSQIFVTLVKTVWLDCEYVLFCKVVEAIGLVQEMGNVGTQS</sequence>
<evidence type="ECO:0000259" key="1">
    <source>
        <dbReference type="Pfam" id="PF00160"/>
    </source>
</evidence>
<dbReference type="GO" id="GO:0003755">
    <property type="term" value="F:peptidyl-prolyl cis-trans isomerase activity"/>
    <property type="evidence" value="ECO:0007669"/>
    <property type="project" value="InterPro"/>
</dbReference>
<dbReference type="Pfam" id="PF00160">
    <property type="entry name" value="Pro_isomerase"/>
    <property type="match status" value="1"/>
</dbReference>
<evidence type="ECO:0000313" key="2">
    <source>
        <dbReference type="EMBL" id="VDL57668.1"/>
    </source>
</evidence>
<dbReference type="EMBL" id="UYSG01002676">
    <property type="protein sequence ID" value="VDL57668.1"/>
    <property type="molecule type" value="Genomic_DNA"/>
</dbReference>
<protein>
    <submittedName>
        <fullName evidence="4">PPIase cyclophilin-type domain-containing protein</fullName>
    </submittedName>
</protein>
<dbReference type="InterPro" id="IPR029000">
    <property type="entry name" value="Cyclophilin-like_dom_sf"/>
</dbReference>
<feature type="domain" description="PPIase cyclophilin-type" evidence="1">
    <location>
        <begin position="15"/>
        <end position="58"/>
    </location>
</feature>
<evidence type="ECO:0000313" key="4">
    <source>
        <dbReference type="WBParaSite" id="HDID_0000535201-mRNA-1"/>
    </source>
</evidence>
<dbReference type="AlphaFoldDB" id="A0A0R3SK87"/>
<accession>A0A0R3SK87</accession>
<dbReference type="SUPFAM" id="SSF50891">
    <property type="entry name" value="Cyclophilin-like"/>
    <property type="match status" value="1"/>
</dbReference>
<proteinExistence type="predicted"/>
<gene>
    <name evidence="2" type="ORF">HDID_LOCUS5350</name>
</gene>